<dbReference type="RefSeq" id="WP_353471728.1">
    <property type="nucleotide sequence ID" value="NZ_CP123384.1"/>
</dbReference>
<dbReference type="PANTHER" id="PTHR43433">
    <property type="entry name" value="HYDROLASE, ALPHA/BETA FOLD FAMILY PROTEIN"/>
    <property type="match status" value="1"/>
</dbReference>
<dbReference type="Pfam" id="PF00561">
    <property type="entry name" value="Abhydrolase_1"/>
    <property type="match status" value="1"/>
</dbReference>
<dbReference type="InterPro" id="IPR029058">
    <property type="entry name" value="AB_hydrolase_fold"/>
</dbReference>
<dbReference type="GO" id="GO:0004806">
    <property type="term" value="F:triacylglycerol lipase activity"/>
    <property type="evidence" value="ECO:0007669"/>
    <property type="project" value="TreeGrafter"/>
</dbReference>
<evidence type="ECO:0000313" key="2">
    <source>
        <dbReference type="EMBL" id="XCC92900.1"/>
    </source>
</evidence>
<organism evidence="2">
    <name type="scientific">Alloyangia sp. H15</name>
    <dbReference type="NCBI Taxonomy" id="3029062"/>
    <lineage>
        <taxon>Bacteria</taxon>
        <taxon>Pseudomonadati</taxon>
        <taxon>Pseudomonadota</taxon>
        <taxon>Alphaproteobacteria</taxon>
        <taxon>Rhodobacterales</taxon>
        <taxon>Roseobacteraceae</taxon>
        <taxon>Alloyangia</taxon>
    </lineage>
</organism>
<gene>
    <name evidence="2" type="ORF">PVT71_10470</name>
</gene>
<dbReference type="EMBL" id="CP123384">
    <property type="protein sequence ID" value="XCC92900.1"/>
    <property type="molecule type" value="Genomic_DNA"/>
</dbReference>
<dbReference type="InterPro" id="IPR050471">
    <property type="entry name" value="AB_hydrolase"/>
</dbReference>
<keyword evidence="2" id="KW-0378">Hydrolase</keyword>
<dbReference type="PANTHER" id="PTHR43433:SF5">
    <property type="entry name" value="AB HYDROLASE-1 DOMAIN-CONTAINING PROTEIN"/>
    <property type="match status" value="1"/>
</dbReference>
<dbReference type="GO" id="GO:0046503">
    <property type="term" value="P:glycerolipid catabolic process"/>
    <property type="evidence" value="ECO:0007669"/>
    <property type="project" value="TreeGrafter"/>
</dbReference>
<name>A0AAU8ADE1_9RHOB</name>
<dbReference type="SUPFAM" id="SSF53474">
    <property type="entry name" value="alpha/beta-Hydrolases"/>
    <property type="match status" value="1"/>
</dbReference>
<dbReference type="AlphaFoldDB" id="A0AAU8ADE1"/>
<reference evidence="2" key="1">
    <citation type="submission" date="2023-02" db="EMBL/GenBank/DDBJ databases">
        <title>Description and genomic characterization of Salipiger bruguierae sp. nov., isolated from the sediment of mangrove plant Bruguiera sexangula.</title>
        <authorList>
            <person name="Long M."/>
        </authorList>
    </citation>
    <scope>NUCLEOTIDE SEQUENCE</scope>
    <source>
        <strain evidence="2">H15</strain>
    </source>
</reference>
<feature type="domain" description="AB hydrolase-1" evidence="1">
    <location>
        <begin position="22"/>
        <end position="276"/>
    </location>
</feature>
<protein>
    <submittedName>
        <fullName evidence="2">Alpha/beta fold hydrolase</fullName>
    </submittedName>
</protein>
<dbReference type="Gene3D" id="3.40.50.1820">
    <property type="entry name" value="alpha/beta hydrolase"/>
    <property type="match status" value="1"/>
</dbReference>
<evidence type="ECO:0000259" key="1">
    <source>
        <dbReference type="Pfam" id="PF00561"/>
    </source>
</evidence>
<sequence>MGMVMANGLDLSYDAFGAAEDPALLLVSGLGTQRIRWGDGFCAALAGRGYHVIRYDNRDAGLSTHLHGAPVPDLGAVIAALRAGRAPEIPYGLGDMAADAVALLDALAIPRAHVVGRSMGGMIAQVLACEHPGRVRSLTSVMSGTGNPDLPQAAPDVMALMSAPRPDPALDPEGYVAASLAFARRIAGTGAPFDAAHHRWLVLEEARRGHDPAGAARQLAAMVATGDRRARLAGITVPTLVIHGTDDPLIPPACGADTAAAIPGAGLMLVEGMGHDLPAALDERIVSAIDRTARRAA</sequence>
<dbReference type="InterPro" id="IPR000073">
    <property type="entry name" value="AB_hydrolase_1"/>
</dbReference>
<proteinExistence type="predicted"/>
<accession>A0AAU8ADE1</accession>